<organism evidence="1">
    <name type="scientific">Rhodopseudomonas palustris (strain BisA53)</name>
    <dbReference type="NCBI Taxonomy" id="316055"/>
    <lineage>
        <taxon>Bacteria</taxon>
        <taxon>Pseudomonadati</taxon>
        <taxon>Pseudomonadota</taxon>
        <taxon>Alphaproteobacteria</taxon>
        <taxon>Hyphomicrobiales</taxon>
        <taxon>Nitrobacteraceae</taxon>
        <taxon>Rhodopseudomonas</taxon>
    </lineage>
</organism>
<sequence length="91" mass="10004">MKRQIRPRENPRKASTNDRLAAGGFGRLARLGEPHSRLSAWISVANSNGSLLLEIINTGVIDSKRCVAASALVARRSRAKARREPAAQRWS</sequence>
<accession>Q07HU8</accession>
<evidence type="ECO:0000313" key="1">
    <source>
        <dbReference type="EMBL" id="ABJ08486.1"/>
    </source>
</evidence>
<dbReference type="KEGG" id="rpe:RPE_4566"/>
<dbReference type="EMBL" id="CP000463">
    <property type="protein sequence ID" value="ABJ08486.1"/>
    <property type="molecule type" value="Genomic_DNA"/>
</dbReference>
<dbReference type="HOGENOM" id="CLU_2424963_0_0_5"/>
<protein>
    <submittedName>
        <fullName evidence="1">Uncharacterized protein</fullName>
    </submittedName>
</protein>
<dbReference type="AlphaFoldDB" id="Q07HU8"/>
<gene>
    <name evidence="1" type="ordered locus">RPE_4566</name>
</gene>
<reference evidence="1" key="1">
    <citation type="submission" date="2006-09" db="EMBL/GenBank/DDBJ databases">
        <title>Complete sequence of Rhodopseudomonas palustris BisA53.</title>
        <authorList>
            <consortium name="US DOE Joint Genome Institute"/>
            <person name="Copeland A."/>
            <person name="Lucas S."/>
            <person name="Lapidus A."/>
            <person name="Barry K."/>
            <person name="Detter J.C."/>
            <person name="Glavina del Rio T."/>
            <person name="Hammon N."/>
            <person name="Israni S."/>
            <person name="Dalin E."/>
            <person name="Tice H."/>
            <person name="Pitluck S."/>
            <person name="Chain P."/>
            <person name="Malfatti S."/>
            <person name="Shin M."/>
            <person name="Vergez L."/>
            <person name="Schmutz J."/>
            <person name="Larimer F."/>
            <person name="Land M."/>
            <person name="Hauser L."/>
            <person name="Pelletier D.A."/>
            <person name="Kyrpides N."/>
            <person name="Kim E."/>
            <person name="Harwood C.S."/>
            <person name="Oda Y."/>
            <person name="Richardson P."/>
        </authorList>
    </citation>
    <scope>NUCLEOTIDE SEQUENCE [LARGE SCALE GENOMIC DNA]</scope>
    <source>
        <strain evidence="1">BisA53</strain>
    </source>
</reference>
<name>Q07HU8_RHOP5</name>
<proteinExistence type="predicted"/>